<dbReference type="PROSITE" id="PS51194">
    <property type="entry name" value="HELICASE_CTER"/>
    <property type="match status" value="1"/>
</dbReference>
<name>A0A9D1HW82_9ACTN</name>
<dbReference type="Pfam" id="PF17191">
    <property type="entry name" value="RecG_wedge"/>
    <property type="match status" value="1"/>
</dbReference>
<evidence type="ECO:0000256" key="8">
    <source>
        <dbReference type="ARBA" id="ARBA00049819"/>
    </source>
</evidence>
<dbReference type="InterPro" id="IPR012340">
    <property type="entry name" value="NA-bd_OB-fold"/>
</dbReference>
<dbReference type="PROSITE" id="PS51192">
    <property type="entry name" value="HELICASE_ATP_BIND_1"/>
    <property type="match status" value="1"/>
</dbReference>
<dbReference type="GO" id="GO:0016787">
    <property type="term" value="F:hydrolase activity"/>
    <property type="evidence" value="ECO:0007669"/>
    <property type="project" value="UniProtKB-KW"/>
</dbReference>
<keyword evidence="2" id="KW-0227">DNA damage</keyword>
<dbReference type="SMART" id="SM00487">
    <property type="entry name" value="DEXDc"/>
    <property type="match status" value="1"/>
</dbReference>
<dbReference type="InterPro" id="IPR011545">
    <property type="entry name" value="DEAD/DEAH_box_helicase_dom"/>
</dbReference>
<evidence type="ECO:0000256" key="7">
    <source>
        <dbReference type="ARBA" id="ARBA00023204"/>
    </source>
</evidence>
<dbReference type="SMART" id="SM00490">
    <property type="entry name" value="HELICc"/>
    <property type="match status" value="1"/>
</dbReference>
<reference evidence="11" key="1">
    <citation type="submission" date="2020-10" db="EMBL/GenBank/DDBJ databases">
        <authorList>
            <person name="Gilroy R."/>
        </authorList>
    </citation>
    <scope>NUCLEOTIDE SEQUENCE</scope>
    <source>
        <strain evidence="11">ChiHjej12B11-29160</strain>
    </source>
</reference>
<dbReference type="GO" id="GO:0003678">
    <property type="term" value="F:DNA helicase activity"/>
    <property type="evidence" value="ECO:0007669"/>
    <property type="project" value="TreeGrafter"/>
</dbReference>
<keyword evidence="5" id="KW-0067">ATP-binding</keyword>
<reference evidence="11" key="2">
    <citation type="journal article" date="2021" name="PeerJ">
        <title>Extensive microbial diversity within the chicken gut microbiome revealed by metagenomics and culture.</title>
        <authorList>
            <person name="Gilroy R."/>
            <person name="Ravi A."/>
            <person name="Getino M."/>
            <person name="Pursley I."/>
            <person name="Horton D.L."/>
            <person name="Alikhan N.F."/>
            <person name="Baker D."/>
            <person name="Gharbi K."/>
            <person name="Hall N."/>
            <person name="Watson M."/>
            <person name="Adriaenssens E.M."/>
            <person name="Foster-Nyarko E."/>
            <person name="Jarju S."/>
            <person name="Secka A."/>
            <person name="Antonio M."/>
            <person name="Oren A."/>
            <person name="Chaudhuri R.R."/>
            <person name="La Ragione R."/>
            <person name="Hildebrand F."/>
            <person name="Pallen M.J."/>
        </authorList>
    </citation>
    <scope>NUCLEOTIDE SEQUENCE</scope>
    <source>
        <strain evidence="11">ChiHjej12B11-29160</strain>
    </source>
</reference>
<dbReference type="AlphaFoldDB" id="A0A9D1HW82"/>
<dbReference type="CDD" id="cd04488">
    <property type="entry name" value="RecG_wedge_OBF"/>
    <property type="match status" value="1"/>
</dbReference>
<evidence type="ECO:0000256" key="2">
    <source>
        <dbReference type="ARBA" id="ARBA00022763"/>
    </source>
</evidence>
<dbReference type="PANTHER" id="PTHR47964">
    <property type="entry name" value="ATP-DEPENDENT DNA HELICASE HOMOLOG RECG, CHLOROPLASTIC"/>
    <property type="match status" value="1"/>
</dbReference>
<dbReference type="InterPro" id="IPR027417">
    <property type="entry name" value="P-loop_NTPase"/>
</dbReference>
<dbReference type="PANTHER" id="PTHR47964:SF1">
    <property type="entry name" value="ATP-DEPENDENT DNA HELICASE HOMOLOG RECG, CHLOROPLASTIC"/>
    <property type="match status" value="1"/>
</dbReference>
<evidence type="ECO:0000313" key="11">
    <source>
        <dbReference type="EMBL" id="HIU23432.1"/>
    </source>
</evidence>
<gene>
    <name evidence="11" type="ORF">IAD17_00690</name>
</gene>
<dbReference type="InterPro" id="IPR014001">
    <property type="entry name" value="Helicase_ATP-bd"/>
</dbReference>
<proteinExistence type="predicted"/>
<dbReference type="GO" id="GO:0006281">
    <property type="term" value="P:DNA repair"/>
    <property type="evidence" value="ECO:0007669"/>
    <property type="project" value="UniProtKB-KW"/>
</dbReference>
<evidence type="ECO:0000313" key="12">
    <source>
        <dbReference type="Proteomes" id="UP000824078"/>
    </source>
</evidence>
<dbReference type="InterPro" id="IPR033454">
    <property type="entry name" value="RecG_wedge"/>
</dbReference>
<dbReference type="GO" id="GO:0003677">
    <property type="term" value="F:DNA binding"/>
    <property type="evidence" value="ECO:0007669"/>
    <property type="project" value="UniProtKB-KW"/>
</dbReference>
<feature type="domain" description="Helicase ATP-binding" evidence="9">
    <location>
        <begin position="303"/>
        <end position="464"/>
    </location>
</feature>
<keyword evidence="1" id="KW-0547">Nucleotide-binding</keyword>
<dbReference type="GO" id="GO:0005524">
    <property type="term" value="F:ATP binding"/>
    <property type="evidence" value="ECO:0007669"/>
    <property type="project" value="UniProtKB-KW"/>
</dbReference>
<dbReference type="Proteomes" id="UP000824078">
    <property type="component" value="Unassembled WGS sequence"/>
</dbReference>
<comment type="caution">
    <text evidence="11">The sequence shown here is derived from an EMBL/GenBank/DDBJ whole genome shotgun (WGS) entry which is preliminary data.</text>
</comment>
<dbReference type="SUPFAM" id="SSF50249">
    <property type="entry name" value="Nucleic acid-binding proteins"/>
    <property type="match status" value="1"/>
</dbReference>
<evidence type="ECO:0000256" key="3">
    <source>
        <dbReference type="ARBA" id="ARBA00022801"/>
    </source>
</evidence>
<evidence type="ECO:0000259" key="10">
    <source>
        <dbReference type="PROSITE" id="PS51194"/>
    </source>
</evidence>
<keyword evidence="6" id="KW-0238">DNA-binding</keyword>
<sequence>MSACNQPDSPTLKGQAPAITPVAHRLSCTVALSDNVSRLRYVTEPRAAALDRLGIHTVTELLHHEPHRYYDFSHCVSIGYADVGLQVTVVGQVDRIKVKRPRPRLSIVELSVIDETGVMLATFFKQPWVAEQVHEGDWIALSGKVSFAYGFRQMKAPFYEVLAATDNPENYARVLPVHPVGEGISVAWMRRIIAAALADIGDISDFAPACLVASHDLMTEACALRERHFPHSLDGAGKARRRLAYDELLCLQLALLARRRLSQGDAAAFTHCITGPRFAALRAALPFTLTEEQERSVIEILSDMAAPHVMNRLLLGDVGTGKTIVAACALASAVDSNTQAAMMAPTSVLARQYAEKLGPLFDEVGIPWALLVGATDPDVRAQTTARLAEGMPMVVFGTTALLSEDVAFTRLSLVVIDEQHRFGVEQRAALRAKGPGCDLLAMTATPIPRTLALSIYGDFSLSRIAKRPHAGAGITTVSVTPENLDLAYGAIQDALAAGHQAYIVCPLIDESDAGSDIADDMVRDALQEQNGSASISNMHAATTTAKKLSEQVFPHARIDVLTGRMAAADKDRVMERFYAGTIDILVCTTVVEVGVDVPNATVMLIYDADRFGLATLHQLRGRVGRGTTAGTVYLETRARKGTPARKRLEALEATSDGMKLAQLDLDLRHEGDVLGYRQHGVRLKTVDFSADEDLIQAAHDDAVAIVTKDAELQSDEYRALRLEVRRRYASYFEEMEG</sequence>
<accession>A0A9D1HW82</accession>
<dbReference type="Gene3D" id="3.40.50.300">
    <property type="entry name" value="P-loop containing nucleotide triphosphate hydrolases"/>
    <property type="match status" value="2"/>
</dbReference>
<dbReference type="Pfam" id="PF00271">
    <property type="entry name" value="Helicase_C"/>
    <property type="match status" value="1"/>
</dbReference>
<dbReference type="EMBL" id="DVMQ01000003">
    <property type="protein sequence ID" value="HIU23432.1"/>
    <property type="molecule type" value="Genomic_DNA"/>
</dbReference>
<protein>
    <recommendedName>
        <fullName evidence="8">Probable DNA 3'-5' helicase RecG</fullName>
    </recommendedName>
</protein>
<dbReference type="Pfam" id="PF19833">
    <property type="entry name" value="RecG_dom3_C"/>
    <property type="match status" value="1"/>
</dbReference>
<dbReference type="Pfam" id="PF00270">
    <property type="entry name" value="DEAD"/>
    <property type="match status" value="1"/>
</dbReference>
<keyword evidence="4 11" id="KW-0347">Helicase</keyword>
<evidence type="ECO:0000256" key="4">
    <source>
        <dbReference type="ARBA" id="ARBA00022806"/>
    </source>
</evidence>
<dbReference type="SUPFAM" id="SSF52540">
    <property type="entry name" value="P-loop containing nucleoside triphosphate hydrolases"/>
    <property type="match status" value="2"/>
</dbReference>
<keyword evidence="3" id="KW-0378">Hydrolase</keyword>
<evidence type="ECO:0000259" key="9">
    <source>
        <dbReference type="PROSITE" id="PS51192"/>
    </source>
</evidence>
<keyword evidence="7" id="KW-0234">DNA repair</keyword>
<dbReference type="Gene3D" id="2.40.50.140">
    <property type="entry name" value="Nucleic acid-binding proteins"/>
    <property type="match status" value="1"/>
</dbReference>
<evidence type="ECO:0000256" key="5">
    <source>
        <dbReference type="ARBA" id="ARBA00022840"/>
    </source>
</evidence>
<organism evidence="11 12">
    <name type="scientific">Candidatus Coprovicinus avistercoris</name>
    <dbReference type="NCBI Taxonomy" id="2840754"/>
    <lineage>
        <taxon>Bacteria</taxon>
        <taxon>Bacillati</taxon>
        <taxon>Actinomycetota</taxon>
        <taxon>Coriobacteriia</taxon>
        <taxon>Coriobacteriales</taxon>
        <taxon>Coriobacteriaceae</taxon>
        <taxon>Coriobacteriaceae incertae sedis</taxon>
        <taxon>Candidatus Coprovicinus</taxon>
    </lineage>
</organism>
<feature type="domain" description="Helicase C-terminal" evidence="10">
    <location>
        <begin position="483"/>
        <end position="666"/>
    </location>
</feature>
<evidence type="ECO:0000256" key="1">
    <source>
        <dbReference type="ARBA" id="ARBA00022741"/>
    </source>
</evidence>
<dbReference type="InterPro" id="IPR045562">
    <property type="entry name" value="RecG_dom3_C"/>
</dbReference>
<dbReference type="InterPro" id="IPR001650">
    <property type="entry name" value="Helicase_C-like"/>
</dbReference>
<dbReference type="InterPro" id="IPR047112">
    <property type="entry name" value="RecG/Mfd"/>
</dbReference>
<evidence type="ECO:0000256" key="6">
    <source>
        <dbReference type="ARBA" id="ARBA00023125"/>
    </source>
</evidence>